<reference evidence="1" key="1">
    <citation type="journal article" date="2015" name="Nature">
        <title>Complex archaea that bridge the gap between prokaryotes and eukaryotes.</title>
        <authorList>
            <person name="Spang A."/>
            <person name="Saw J.H."/>
            <person name="Jorgensen S.L."/>
            <person name="Zaremba-Niedzwiedzka K."/>
            <person name="Martijn J."/>
            <person name="Lind A.E."/>
            <person name="van Eijk R."/>
            <person name="Schleper C."/>
            <person name="Guy L."/>
            <person name="Ettema T.J."/>
        </authorList>
    </citation>
    <scope>NUCLEOTIDE SEQUENCE</scope>
</reference>
<comment type="caution">
    <text evidence="1">The sequence shown here is derived from an EMBL/GenBank/DDBJ whole genome shotgun (WGS) entry which is preliminary data.</text>
</comment>
<sequence>MYLFEVGNLNFHFYIKNINKKLKEVKKRMSKKKEVIIWVGGKYTLKKGETIDSVMEAFNEEVFDLELNITKITDLKGNNLKETTIE</sequence>
<dbReference type="AlphaFoldDB" id="A0A0F9NE41"/>
<accession>A0A0F9NE41</accession>
<dbReference type="EMBL" id="LAZR01004262">
    <property type="protein sequence ID" value="KKN10242.1"/>
    <property type="molecule type" value="Genomic_DNA"/>
</dbReference>
<name>A0A0F9NE41_9ZZZZ</name>
<proteinExistence type="predicted"/>
<evidence type="ECO:0000313" key="1">
    <source>
        <dbReference type="EMBL" id="KKN10242.1"/>
    </source>
</evidence>
<protein>
    <submittedName>
        <fullName evidence="1">Uncharacterized protein</fullName>
    </submittedName>
</protein>
<gene>
    <name evidence="1" type="ORF">LCGC14_1038560</name>
</gene>
<organism evidence="1">
    <name type="scientific">marine sediment metagenome</name>
    <dbReference type="NCBI Taxonomy" id="412755"/>
    <lineage>
        <taxon>unclassified sequences</taxon>
        <taxon>metagenomes</taxon>
        <taxon>ecological metagenomes</taxon>
    </lineage>
</organism>